<keyword evidence="3" id="KW-1185">Reference proteome</keyword>
<evidence type="ECO:0000313" key="3">
    <source>
        <dbReference type="Proteomes" id="UP000076632"/>
    </source>
</evidence>
<accession>A0A165ADB2</accession>
<dbReference type="EMBL" id="KV407463">
    <property type="protein sequence ID" value="KZF20289.1"/>
    <property type="molecule type" value="Genomic_DNA"/>
</dbReference>
<dbReference type="Proteomes" id="UP000076632">
    <property type="component" value="Unassembled WGS sequence"/>
</dbReference>
<name>A0A165ADB2_XYLHT</name>
<dbReference type="STRING" id="1328760.A0A165ADB2"/>
<sequence>MNMGEPATAEQLEHHPSRHVHYHSTSTSNSLVSQPVLVRTYSGSSSRPPSQPRSPARPHFHHERREDAKLPALNQFEFDQILAAVQNDVGKSLEAIAAIWASNKMSLASEYAAHLPPQGDVGRLGHGLHSARHGNGPDTTLTAVSEASSSTERLASSAPGAVLPNHEDEYHSKLPANHENGRDSKRHLLRNDITGTAQRSQNNSLDSDGSHSDLLKDIPGGNPRFRSTLDTNPLQRVVSPAKPIFANENSRSRNPEGPSATVQHLALGSGRFGLVSPSSLRSGSGSNRLDTPRLPQSAGAPAQVSLANVDCVVSSSISQRPGTAVDDSDLNSMPLVLESTTTLPADLGVSERSSITGINSTAIEHSLRQLLSTASTKASQH</sequence>
<organism evidence="2 3">
    <name type="scientific">Xylona heveae (strain CBS 132557 / TC161)</name>
    <dbReference type="NCBI Taxonomy" id="1328760"/>
    <lineage>
        <taxon>Eukaryota</taxon>
        <taxon>Fungi</taxon>
        <taxon>Dikarya</taxon>
        <taxon>Ascomycota</taxon>
        <taxon>Pezizomycotina</taxon>
        <taxon>Xylonomycetes</taxon>
        <taxon>Xylonales</taxon>
        <taxon>Xylonaceae</taxon>
        <taxon>Xylona</taxon>
    </lineage>
</organism>
<feature type="region of interest" description="Disordered" evidence="1">
    <location>
        <begin position="276"/>
        <end position="301"/>
    </location>
</feature>
<protein>
    <submittedName>
        <fullName evidence="2">Uncharacterized protein</fullName>
    </submittedName>
</protein>
<gene>
    <name evidence="2" type="ORF">L228DRAFT_25522</name>
</gene>
<evidence type="ECO:0000256" key="1">
    <source>
        <dbReference type="SAM" id="MobiDB-lite"/>
    </source>
</evidence>
<dbReference type="AlphaFoldDB" id="A0A165ADB2"/>
<dbReference type="GeneID" id="28899012"/>
<dbReference type="RefSeq" id="XP_018185844.1">
    <property type="nucleotide sequence ID" value="XM_018333875.1"/>
</dbReference>
<dbReference type="InParanoid" id="A0A165ADB2"/>
<feature type="region of interest" description="Disordered" evidence="1">
    <location>
        <begin position="1"/>
        <end position="64"/>
    </location>
</feature>
<feature type="compositionally biased region" description="Low complexity" evidence="1">
    <location>
        <begin position="276"/>
        <end position="289"/>
    </location>
</feature>
<evidence type="ECO:0000313" key="2">
    <source>
        <dbReference type="EMBL" id="KZF20289.1"/>
    </source>
</evidence>
<feature type="compositionally biased region" description="Polar residues" evidence="1">
    <location>
        <begin position="193"/>
        <end position="203"/>
    </location>
</feature>
<dbReference type="OrthoDB" id="5339332at2759"/>
<feature type="compositionally biased region" description="Polar residues" evidence="1">
    <location>
        <begin position="145"/>
        <end position="154"/>
    </location>
</feature>
<feature type="compositionally biased region" description="Polar residues" evidence="1">
    <location>
        <begin position="23"/>
        <end position="33"/>
    </location>
</feature>
<reference evidence="2 3" key="1">
    <citation type="journal article" date="2016" name="Fungal Biol.">
        <title>The genome of Xylona heveae provides a window into fungal endophytism.</title>
        <authorList>
            <person name="Gazis R."/>
            <person name="Kuo A."/>
            <person name="Riley R."/>
            <person name="LaButti K."/>
            <person name="Lipzen A."/>
            <person name="Lin J."/>
            <person name="Amirebrahimi M."/>
            <person name="Hesse C.N."/>
            <person name="Spatafora J.W."/>
            <person name="Henrissat B."/>
            <person name="Hainaut M."/>
            <person name="Grigoriev I.V."/>
            <person name="Hibbett D.S."/>
        </authorList>
    </citation>
    <scope>NUCLEOTIDE SEQUENCE [LARGE SCALE GENOMIC DNA]</scope>
    <source>
        <strain evidence="2 3">TC161</strain>
    </source>
</reference>
<proteinExistence type="predicted"/>
<feature type="region of interest" description="Disordered" evidence="1">
    <location>
        <begin position="145"/>
        <end position="261"/>
    </location>
</feature>